<evidence type="ECO:0000256" key="10">
    <source>
        <dbReference type="SAM" id="Phobius"/>
    </source>
</evidence>
<evidence type="ECO:0000259" key="11">
    <source>
        <dbReference type="Pfam" id="PF07654"/>
    </source>
</evidence>
<evidence type="ECO:0000256" key="6">
    <source>
        <dbReference type="ARBA" id="ARBA00023136"/>
    </source>
</evidence>
<dbReference type="GO" id="GO:0005615">
    <property type="term" value="C:extracellular space"/>
    <property type="evidence" value="ECO:0007669"/>
    <property type="project" value="TreeGrafter"/>
</dbReference>
<evidence type="ECO:0000256" key="7">
    <source>
        <dbReference type="ARBA" id="ARBA00023157"/>
    </source>
</evidence>
<dbReference type="PANTHER" id="PTHR16675:SF242">
    <property type="entry name" value="MAJOR HISTOCOMPATIBILITY COMPLEX CLASS I-RELATED GENE PROTEIN"/>
    <property type="match status" value="1"/>
</dbReference>
<sequence>METLWYAIAIIFPINLCHPMNSETGLRYTYTVTIDTDLVTCSGKGYLDGESFLAYSSENIHSQAKWLTNDNVESEKCHFKRRCTELEAELRKMTNVTATAGIRNLQVYTECTSQTDTTLAFNGHDVKSMSFNNTHAWGCSSRLLIYRNLMSKDVKFPHVNVERRLLHYSDSVKLRCSARDFYPAGLEIHWCLEKNNVSTRPVVERDPGPLPQGDGLYRKYVDIVVRVGEEHYYVCKIHGVATNNAMKILKWEGAISGFSDNTAFLLALFIPAFAAIVIIFFGFLWHRQGELGPIRVPGRPSSSNSAQHAGRRVTPLVDTAV</sequence>
<dbReference type="GeneID" id="940407"/>
<evidence type="ECO:0000256" key="2">
    <source>
        <dbReference type="ARBA" id="ARBA00022692"/>
    </source>
</evidence>
<dbReference type="RefSeq" id="NP_064251.1">
    <property type="nucleotide sequence ID" value="NC_002512.2"/>
</dbReference>
<reference evidence="12 13" key="10">
    <citation type="journal article" date="2000" name="Virus Res.">
        <title>Rat cytomegalovirus R89 is a highly conserved gene which expresses a spliced transcript.</title>
        <authorList>
            <person name="Gruijthuijsen Y.K."/>
            <person name="Beuken E."/>
            <person name="Bruggeman C.A."/>
            <person name="Vink C."/>
        </authorList>
    </citation>
    <scope>NUCLEOTIDE SEQUENCE [LARGE SCALE GENOMIC DNA]</scope>
    <source>
        <strain evidence="12 13">Maastricht</strain>
    </source>
</reference>
<evidence type="ECO:0000313" key="13">
    <source>
        <dbReference type="Proteomes" id="UP000008288"/>
    </source>
</evidence>
<dbReference type="InterPro" id="IPR036179">
    <property type="entry name" value="Ig-like_dom_sf"/>
</dbReference>
<feature type="region of interest" description="Disordered" evidence="9">
    <location>
        <begin position="296"/>
        <end position="321"/>
    </location>
</feature>
<keyword evidence="7" id="KW-1015">Disulfide bond</keyword>
<dbReference type="GO" id="GO:0016020">
    <property type="term" value="C:membrane"/>
    <property type="evidence" value="ECO:0007669"/>
    <property type="project" value="UniProtKB-SubCell"/>
</dbReference>
<dbReference type="Proteomes" id="UP000008288">
    <property type="component" value="Segment"/>
</dbReference>
<accession>Q9XR29</accession>
<feature type="domain" description="Immunoglobulin C1-set" evidence="11">
    <location>
        <begin position="169"/>
        <end position="237"/>
    </location>
</feature>
<dbReference type="SUPFAM" id="SSF48726">
    <property type="entry name" value="Immunoglobulin"/>
    <property type="match status" value="1"/>
</dbReference>
<dbReference type="InterPro" id="IPR037055">
    <property type="entry name" value="MHC_I-like_Ag-recog_sf"/>
</dbReference>
<keyword evidence="8" id="KW-0325">Glycoprotein</keyword>
<dbReference type="SUPFAM" id="SSF54452">
    <property type="entry name" value="MHC antigen-recognition domain"/>
    <property type="match status" value="1"/>
</dbReference>
<reference evidence="12 13" key="8">
    <citation type="journal article" date="2000" name="J. Virol.">
        <title>The r144 major histocompatibility complex class I-like gene of rat cytomegalovirus is dispensable for both acute and long-term infection in the immunocompromised host.</title>
        <authorList>
            <person name="Beisser P.S."/>
            <person name="Kloover J.S."/>
            <person name="Grauls G.E."/>
            <person name="Blok M.J."/>
            <person name="Bruggeman C.A."/>
            <person name="Vink C."/>
        </authorList>
    </citation>
    <scope>NUCLEOTIDE SEQUENCE [LARGE SCALE GENOMIC DNA]</scope>
    <source>
        <strain evidence="12 13">Maastricht</strain>
    </source>
</reference>
<keyword evidence="3" id="KW-0732">Signal</keyword>
<organismHost>
    <name type="scientific">Rattus</name>
    <name type="common">rats</name>
    <dbReference type="NCBI Taxonomy" id="10114"/>
</organismHost>
<evidence type="ECO:0000256" key="9">
    <source>
        <dbReference type="SAM" id="MobiDB-lite"/>
    </source>
</evidence>
<evidence type="ECO:0000256" key="1">
    <source>
        <dbReference type="ARBA" id="ARBA00004479"/>
    </source>
</evidence>
<reference evidence="12 13" key="7">
    <citation type="journal article" date="1999" name="J. Virol.">
        <title>Deletion of the R78 G protein-coupled receptor gene from rat cytomegalovirus results in an attenuated, syncytium-inducing mutant strain.</title>
        <authorList>
            <person name="Beisser P.S."/>
            <person name="Grauls G."/>
            <person name="Bruggeman C.A."/>
            <person name="Vink C."/>
        </authorList>
    </citation>
    <scope>NUCLEOTIDE SEQUENCE [LARGE SCALE GENOMIC DNA]</scope>
    <source>
        <strain evidence="12 13">Maastricht</strain>
    </source>
</reference>
<dbReference type="Pfam" id="PF07654">
    <property type="entry name" value="C1-set"/>
    <property type="match status" value="1"/>
</dbReference>
<dbReference type="InterPro" id="IPR013783">
    <property type="entry name" value="Ig-like_fold"/>
</dbReference>
<evidence type="ECO:0000313" key="12">
    <source>
        <dbReference type="EMBL" id="AAD31444.1"/>
    </source>
</evidence>
<dbReference type="Gene3D" id="3.30.500.10">
    <property type="entry name" value="MHC class I-like antigen recognition-like"/>
    <property type="match status" value="1"/>
</dbReference>
<dbReference type="GO" id="GO:0006955">
    <property type="term" value="P:immune response"/>
    <property type="evidence" value="ECO:0007669"/>
    <property type="project" value="TreeGrafter"/>
</dbReference>
<dbReference type="InterPro" id="IPR003597">
    <property type="entry name" value="Ig_C1-set"/>
</dbReference>
<dbReference type="KEGG" id="vg:940407"/>
<keyword evidence="5 10" id="KW-1133">Transmembrane helix</keyword>
<dbReference type="Gene3D" id="2.60.40.10">
    <property type="entry name" value="Immunoglobulins"/>
    <property type="match status" value="1"/>
</dbReference>
<reference evidence="12 13" key="2">
    <citation type="journal article" date="1996" name="J. Virol.">
        <title>Structure of the rat cytomegalovirus genome termini.</title>
        <authorList>
            <person name="Vink C."/>
            <person name="Beuken E."/>
            <person name="Bruggeman C.A."/>
        </authorList>
    </citation>
    <scope>NUCLEOTIDE SEQUENCE [LARGE SCALE GENOMIC DNA]</scope>
    <source>
        <strain evidence="12 13">Maastricht</strain>
    </source>
</reference>
<reference evidence="12 13" key="4">
    <citation type="journal article" date="1998" name="J. Virol.">
        <title>The R33 G protein-coupled receptor gene of rat cytomegalovirus plays an essential role in the pathogenesis of viral infection.</title>
        <authorList>
            <person name="Beisser P.S."/>
            <person name="Vink C."/>
            <person name="Van Dam J.G."/>
            <person name="Grauls G."/>
            <person name="Vanherle S.J."/>
            <person name="Bruggeman C.A."/>
        </authorList>
    </citation>
    <scope>NUCLEOTIDE SEQUENCE [LARGE SCALE GENOMIC DNA]</scope>
    <source>
        <strain evidence="12 13">Maastricht</strain>
    </source>
</reference>
<name>Q9XR29_RCMVM</name>
<reference evidence="12 13" key="1">
    <citation type="journal article" date="1996" name="J. Gen. Virol.">
        <title>Cloning and sequence analysis of the genes encoding DNA polymerase, glycoprotein B, ICP18.5 and major DNA-binding protein of rat cytomegalovirus.</title>
        <authorList>
            <person name="Beuken E."/>
            <person name="Slobbe R."/>
            <person name="Bruggeman C.A."/>
            <person name="Vink C."/>
        </authorList>
    </citation>
    <scope>NUCLEOTIDE SEQUENCE [LARGE SCALE GENOMIC DNA]</scope>
    <source>
        <strain evidence="12 13">Maastricht</strain>
    </source>
</reference>
<evidence type="ECO:0000256" key="5">
    <source>
        <dbReference type="ARBA" id="ARBA00022989"/>
    </source>
</evidence>
<proteinExistence type="predicted"/>
<protein>
    <submittedName>
        <fullName evidence="12">Pr144</fullName>
    </submittedName>
</protein>
<organism evidence="12 13">
    <name type="scientific">Rat cytomegalovirus (strain Maastricht)</name>
    <dbReference type="NCBI Taxonomy" id="79700"/>
    <lineage>
        <taxon>Viruses</taxon>
        <taxon>Duplodnaviria</taxon>
        <taxon>Heunggongvirae</taxon>
        <taxon>Peploviricota</taxon>
        <taxon>Herviviricetes</taxon>
        <taxon>Herpesvirales</taxon>
        <taxon>Orthoherpesviridae</taxon>
        <taxon>Betaherpesvirinae</taxon>
        <taxon>Muromegalovirus</taxon>
        <taxon>Muromegalovirus muridbeta2</taxon>
        <taxon>Murid betaherpesvirus 2</taxon>
    </lineage>
</organism>
<evidence type="ECO:0000256" key="3">
    <source>
        <dbReference type="ARBA" id="ARBA00022729"/>
    </source>
</evidence>
<keyword evidence="2 10" id="KW-0812">Transmembrane</keyword>
<reference evidence="12 13" key="6">
    <citation type="journal article" date="1999" name="J. Gen. Virol.">
        <title>The rat cytomegalovirus R32 gene encodes a virion-associated protein that elicits a strong humoral immune response in infected rats.</title>
        <authorList>
            <person name="Beuken E."/>
            <person name="Grauls G."/>
            <person name="Bruggeman C.A."/>
            <person name="Vink C."/>
        </authorList>
    </citation>
    <scope>NUCLEOTIDE SEQUENCE [LARGE SCALE GENOMIC DNA]</scope>
    <source>
        <strain evidence="12 13">Maastricht</strain>
    </source>
</reference>
<dbReference type="OrthoDB" id="16402at10239"/>
<dbReference type="InterPro" id="IPR011162">
    <property type="entry name" value="MHC_I/II-like_Ag-recog"/>
</dbReference>
<evidence type="ECO:0000256" key="8">
    <source>
        <dbReference type="ARBA" id="ARBA00023180"/>
    </source>
</evidence>
<reference evidence="12 13" key="5">
    <citation type="journal article" date="1998" name="Virology">
        <title>The Maastricht strain and England strain of rat cytomegalovirus represent different betaherpesvirus species rather than strains.</title>
        <authorList>
            <person name="Beisser P.S."/>
            <person name="Kaptein S.J."/>
            <person name="Beuken E."/>
            <person name="Bruggeman C.A."/>
            <person name="Vink C."/>
        </authorList>
    </citation>
    <scope>NUCLEOTIDE SEQUENCE [LARGE SCALE GENOMIC DNA]</scope>
    <source>
        <strain evidence="12 13">Maastricht</strain>
    </source>
</reference>
<dbReference type="EMBL" id="AF232689">
    <property type="protein sequence ID" value="AAD31444.1"/>
    <property type="molecule type" value="Genomic_DNA"/>
</dbReference>
<keyword evidence="6 10" id="KW-0472">Membrane</keyword>
<dbReference type="PANTHER" id="PTHR16675">
    <property type="entry name" value="MHC CLASS I-RELATED"/>
    <property type="match status" value="1"/>
</dbReference>
<keyword evidence="4" id="KW-0391">Immunity</keyword>
<comment type="subcellular location">
    <subcellularLocation>
        <location evidence="1">Membrane</location>
        <topology evidence="1">Single-pass type I membrane protein</topology>
    </subcellularLocation>
</comment>
<evidence type="ECO:0000256" key="4">
    <source>
        <dbReference type="ARBA" id="ARBA00022859"/>
    </source>
</evidence>
<reference evidence="12 13" key="9">
    <citation type="journal article" date="2000" name="J. Virol.">
        <title>Complete DNA sequence of the rat cytomegalovirus genome.</title>
        <authorList>
            <person name="Vink C."/>
            <person name="Beuken E."/>
            <person name="Bruggeman C.A."/>
        </authorList>
    </citation>
    <scope>NUCLEOTIDE SEQUENCE [LARGE SCALE GENOMIC DNA]</scope>
    <source>
        <strain evidence="12 13">Maastricht</strain>
    </source>
</reference>
<gene>
    <name evidence="12" type="primary">r144</name>
</gene>
<feature type="transmembrane region" description="Helical" evidence="10">
    <location>
        <begin position="263"/>
        <end position="285"/>
    </location>
</feature>
<keyword evidence="13" id="KW-1185">Reference proteome</keyword>
<dbReference type="InterPro" id="IPR050208">
    <property type="entry name" value="MHC_class-I_related"/>
</dbReference>
<reference evidence="12 13" key="3">
    <citation type="journal article" date="1997" name="J. Gen. Virol.">
        <title>Cloning and functional characterization of the origin of lytic-phase DNA replication of rat cytomegalovirus.</title>
        <authorList>
            <person name="Vink C."/>
            <person name="Beuken E."/>
            <person name="Bruggeman C.A."/>
        </authorList>
    </citation>
    <scope>NUCLEOTIDE SEQUENCE [LARGE SCALE GENOMIC DNA]</scope>
    <source>
        <strain evidence="12 13">Maastricht</strain>
    </source>
</reference>